<evidence type="ECO:0000259" key="9">
    <source>
        <dbReference type="Pfam" id="PF01648"/>
    </source>
</evidence>
<comment type="similarity">
    <text evidence="8">Belongs to the P-Pant transferase superfamily. AcpS family.</text>
</comment>
<keyword evidence="8" id="KW-0963">Cytoplasm</keyword>
<evidence type="ECO:0000256" key="8">
    <source>
        <dbReference type="HAMAP-Rule" id="MF_00101"/>
    </source>
</evidence>
<dbReference type="Gene3D" id="3.90.470.20">
    <property type="entry name" value="4'-phosphopantetheinyl transferase domain"/>
    <property type="match status" value="1"/>
</dbReference>
<feature type="domain" description="4'-phosphopantetheinyl transferase" evidence="9">
    <location>
        <begin position="20"/>
        <end position="112"/>
    </location>
</feature>
<dbReference type="EC" id="2.7.8.7" evidence="8"/>
<keyword evidence="2 8" id="KW-0808">Transferase</keyword>
<dbReference type="EMBL" id="FQVN01000001">
    <property type="protein sequence ID" value="SHE41900.1"/>
    <property type="molecule type" value="Genomic_DNA"/>
</dbReference>
<dbReference type="GO" id="GO:0006633">
    <property type="term" value="P:fatty acid biosynthetic process"/>
    <property type="evidence" value="ECO:0007669"/>
    <property type="project" value="UniProtKB-UniRule"/>
</dbReference>
<sequence>MSGGLPAGPARGSLGGVIVGIGTDLVGVRRFAAAVERSPGLVERVFTAAERTTPDGRPRRTASLAARFAAKEATVKALGAPAGYLLTDCEVVSGPGGRPALRLSGALAAAAEAGGVSAWHVSLTHDADLAAAIVVAEARARQDDRP</sequence>
<keyword evidence="6 8" id="KW-0443">Lipid metabolism</keyword>
<evidence type="ECO:0000313" key="10">
    <source>
        <dbReference type="EMBL" id="SHE41900.1"/>
    </source>
</evidence>
<evidence type="ECO:0000256" key="2">
    <source>
        <dbReference type="ARBA" id="ARBA00022679"/>
    </source>
</evidence>
<dbReference type="GO" id="GO:0008897">
    <property type="term" value="F:holo-[acyl-carrier-protein] synthase activity"/>
    <property type="evidence" value="ECO:0007669"/>
    <property type="project" value="UniProtKB-UniRule"/>
</dbReference>
<feature type="binding site" evidence="8">
    <location>
        <position position="72"/>
    </location>
    <ligand>
        <name>Mg(2+)</name>
        <dbReference type="ChEBI" id="CHEBI:18420"/>
    </ligand>
</feature>
<keyword evidence="11" id="KW-1185">Reference proteome</keyword>
<organism evidence="10 11">
    <name type="scientific">Streptoalloteichus hindustanus</name>
    <dbReference type="NCBI Taxonomy" id="2017"/>
    <lineage>
        <taxon>Bacteria</taxon>
        <taxon>Bacillati</taxon>
        <taxon>Actinomycetota</taxon>
        <taxon>Actinomycetes</taxon>
        <taxon>Pseudonocardiales</taxon>
        <taxon>Pseudonocardiaceae</taxon>
        <taxon>Streptoalloteichus</taxon>
    </lineage>
</organism>
<dbReference type="HAMAP" id="MF_00101">
    <property type="entry name" value="AcpS"/>
    <property type="match status" value="1"/>
</dbReference>
<dbReference type="NCBIfam" id="TIGR00556">
    <property type="entry name" value="pantethn_trn"/>
    <property type="match status" value="1"/>
</dbReference>
<protein>
    <recommendedName>
        <fullName evidence="8">Holo-[acyl-carrier-protein] synthase</fullName>
        <shortName evidence="8">Holo-ACP synthase</shortName>
        <ecNumber evidence="8">2.7.8.7</ecNumber>
    </recommendedName>
    <alternativeName>
        <fullName evidence="8">4'-phosphopantetheinyl transferase AcpS</fullName>
    </alternativeName>
</protein>
<evidence type="ECO:0000256" key="1">
    <source>
        <dbReference type="ARBA" id="ARBA00022516"/>
    </source>
</evidence>
<keyword evidence="7 8" id="KW-0275">Fatty acid biosynthesis</keyword>
<dbReference type="InterPro" id="IPR002582">
    <property type="entry name" value="ACPS"/>
</dbReference>
<evidence type="ECO:0000313" key="11">
    <source>
        <dbReference type="Proteomes" id="UP000184501"/>
    </source>
</evidence>
<evidence type="ECO:0000256" key="4">
    <source>
        <dbReference type="ARBA" id="ARBA00022832"/>
    </source>
</evidence>
<dbReference type="STRING" id="2017.SAMN05444320_10137"/>
<gene>
    <name evidence="8" type="primary">acpS</name>
    <name evidence="10" type="ORF">SAMN05444320_10137</name>
</gene>
<evidence type="ECO:0000256" key="5">
    <source>
        <dbReference type="ARBA" id="ARBA00022842"/>
    </source>
</evidence>
<name>A0A1M4TBR7_STRHI</name>
<evidence type="ECO:0000256" key="3">
    <source>
        <dbReference type="ARBA" id="ARBA00022723"/>
    </source>
</evidence>
<dbReference type="InterPro" id="IPR037143">
    <property type="entry name" value="4-PPantetheinyl_Trfase_dom_sf"/>
</dbReference>
<comment type="subcellular location">
    <subcellularLocation>
        <location evidence="8">Cytoplasm</location>
    </subcellularLocation>
</comment>
<keyword evidence="3 8" id="KW-0479">Metal-binding</keyword>
<dbReference type="AlphaFoldDB" id="A0A1M4TBR7"/>
<dbReference type="NCBIfam" id="NF000832">
    <property type="entry name" value="PRK00070.3-2"/>
    <property type="match status" value="1"/>
</dbReference>
<keyword evidence="5 8" id="KW-0460">Magnesium</keyword>
<dbReference type="NCBIfam" id="TIGR00516">
    <property type="entry name" value="acpS"/>
    <property type="match status" value="1"/>
</dbReference>
<accession>A0A1M4TBR7</accession>
<dbReference type="GO" id="GO:0000287">
    <property type="term" value="F:magnesium ion binding"/>
    <property type="evidence" value="ECO:0007669"/>
    <property type="project" value="UniProtKB-UniRule"/>
</dbReference>
<dbReference type="InterPro" id="IPR008278">
    <property type="entry name" value="4-PPantetheinyl_Trfase_dom"/>
</dbReference>
<dbReference type="GO" id="GO:0005737">
    <property type="term" value="C:cytoplasm"/>
    <property type="evidence" value="ECO:0007669"/>
    <property type="project" value="UniProtKB-SubCell"/>
</dbReference>
<proteinExistence type="inferred from homology"/>
<comment type="catalytic activity">
    <reaction evidence="8">
        <text>apo-[ACP] + CoA = holo-[ACP] + adenosine 3',5'-bisphosphate + H(+)</text>
        <dbReference type="Rhea" id="RHEA:12068"/>
        <dbReference type="Rhea" id="RHEA-COMP:9685"/>
        <dbReference type="Rhea" id="RHEA-COMP:9690"/>
        <dbReference type="ChEBI" id="CHEBI:15378"/>
        <dbReference type="ChEBI" id="CHEBI:29999"/>
        <dbReference type="ChEBI" id="CHEBI:57287"/>
        <dbReference type="ChEBI" id="CHEBI:58343"/>
        <dbReference type="ChEBI" id="CHEBI:64479"/>
        <dbReference type="EC" id="2.7.8.7"/>
    </reaction>
</comment>
<comment type="function">
    <text evidence="8">Transfers the 4'-phosphopantetheine moiety from coenzyme A to a Ser of acyl-carrier-protein.</text>
</comment>
<reference evidence="10 11" key="1">
    <citation type="submission" date="2016-11" db="EMBL/GenBank/DDBJ databases">
        <authorList>
            <person name="Jaros S."/>
            <person name="Januszkiewicz K."/>
            <person name="Wedrychowicz H."/>
        </authorList>
    </citation>
    <scope>NUCLEOTIDE SEQUENCE [LARGE SCALE GENOMIC DNA]</scope>
    <source>
        <strain evidence="10 11">DSM 44523</strain>
    </source>
</reference>
<evidence type="ECO:0000256" key="7">
    <source>
        <dbReference type="ARBA" id="ARBA00023160"/>
    </source>
</evidence>
<dbReference type="SUPFAM" id="SSF56214">
    <property type="entry name" value="4'-phosphopantetheinyl transferase"/>
    <property type="match status" value="1"/>
</dbReference>
<dbReference type="Proteomes" id="UP000184501">
    <property type="component" value="Unassembled WGS sequence"/>
</dbReference>
<evidence type="ECO:0000256" key="6">
    <source>
        <dbReference type="ARBA" id="ARBA00023098"/>
    </source>
</evidence>
<feature type="binding site" evidence="8">
    <location>
        <position position="24"/>
    </location>
    <ligand>
        <name>Mg(2+)</name>
        <dbReference type="ChEBI" id="CHEBI:18420"/>
    </ligand>
</feature>
<dbReference type="InterPro" id="IPR004568">
    <property type="entry name" value="Ppantetheine-prot_Trfase_dom"/>
</dbReference>
<keyword evidence="1 8" id="KW-0444">Lipid biosynthesis</keyword>
<dbReference type="Pfam" id="PF01648">
    <property type="entry name" value="ACPS"/>
    <property type="match status" value="1"/>
</dbReference>
<keyword evidence="4 8" id="KW-0276">Fatty acid metabolism</keyword>
<comment type="cofactor">
    <cofactor evidence="8">
        <name>Mg(2+)</name>
        <dbReference type="ChEBI" id="CHEBI:18420"/>
    </cofactor>
</comment>